<dbReference type="InterPro" id="IPR017850">
    <property type="entry name" value="Alkaline_phosphatase_core_sf"/>
</dbReference>
<evidence type="ECO:0000256" key="12">
    <source>
        <dbReference type="SAM" id="Phobius"/>
    </source>
</evidence>
<evidence type="ECO:0000256" key="7">
    <source>
        <dbReference type="ARBA" id="ARBA00022842"/>
    </source>
</evidence>
<comment type="cofactor">
    <cofactor evidence="9">
        <name>Mg(2+)</name>
        <dbReference type="ChEBI" id="CHEBI:18420"/>
    </cofactor>
    <text evidence="9">Binds 1 Mg(2+) ion.</text>
</comment>
<dbReference type="AlphaFoldDB" id="A0A139ATV9"/>
<feature type="transmembrane region" description="Helical" evidence="12">
    <location>
        <begin position="38"/>
        <end position="59"/>
    </location>
</feature>
<reference evidence="13 14" key="1">
    <citation type="journal article" date="2015" name="Genome Biol. Evol.">
        <title>Phylogenomic analyses indicate that early fungi evolved digesting cell walls of algal ancestors of land plants.</title>
        <authorList>
            <person name="Chang Y."/>
            <person name="Wang S."/>
            <person name="Sekimoto S."/>
            <person name="Aerts A.L."/>
            <person name="Choi C."/>
            <person name="Clum A."/>
            <person name="LaButti K.M."/>
            <person name="Lindquist E.A."/>
            <person name="Yee Ngan C."/>
            <person name="Ohm R.A."/>
            <person name="Salamov A.A."/>
            <person name="Grigoriev I.V."/>
            <person name="Spatafora J.W."/>
            <person name="Berbee M.L."/>
        </authorList>
    </citation>
    <scope>NUCLEOTIDE SEQUENCE [LARGE SCALE GENOMIC DNA]</scope>
    <source>
        <strain evidence="13 14">JEL478</strain>
    </source>
</reference>
<keyword evidence="3" id="KW-0597">Phosphoprotein</keyword>
<evidence type="ECO:0000256" key="2">
    <source>
        <dbReference type="ARBA" id="ARBA00012647"/>
    </source>
</evidence>
<evidence type="ECO:0000256" key="11">
    <source>
        <dbReference type="RuleBase" id="RU003947"/>
    </source>
</evidence>
<feature type="binding site" evidence="9">
    <location>
        <position position="326"/>
    </location>
    <ligand>
        <name>Zn(2+)</name>
        <dbReference type="ChEBI" id="CHEBI:29105"/>
        <label>2</label>
    </ligand>
</feature>
<feature type="active site" description="Phosphoserine intermediate" evidence="8">
    <location>
        <position position="129"/>
    </location>
</feature>
<name>A0A139ATV9_GONPJ</name>
<dbReference type="Proteomes" id="UP000070544">
    <property type="component" value="Unassembled WGS sequence"/>
</dbReference>
<keyword evidence="12" id="KW-1133">Transmembrane helix</keyword>
<dbReference type="OrthoDB" id="7392499at2759"/>
<comment type="catalytic activity">
    <reaction evidence="11">
        <text>a phosphate monoester + H2O = an alcohol + phosphate</text>
        <dbReference type="Rhea" id="RHEA:15017"/>
        <dbReference type="ChEBI" id="CHEBI:15377"/>
        <dbReference type="ChEBI" id="CHEBI:30879"/>
        <dbReference type="ChEBI" id="CHEBI:43474"/>
        <dbReference type="ChEBI" id="CHEBI:67140"/>
        <dbReference type="EC" id="3.1.3.1"/>
    </reaction>
</comment>
<proteinExistence type="inferred from homology"/>
<feature type="binding site" evidence="9">
    <location>
        <position position="364"/>
    </location>
    <ligand>
        <name>Zn(2+)</name>
        <dbReference type="ChEBI" id="CHEBI:29105"/>
        <label>2</label>
    </ligand>
</feature>
<dbReference type="SMART" id="SM00098">
    <property type="entry name" value="alkPPc"/>
    <property type="match status" value="1"/>
</dbReference>
<keyword evidence="14" id="KW-1185">Reference proteome</keyword>
<feature type="binding site" evidence="9">
    <location>
        <position position="365"/>
    </location>
    <ligand>
        <name>Zn(2+)</name>
        <dbReference type="ChEBI" id="CHEBI:29105"/>
        <label>2</label>
    </ligand>
</feature>
<keyword evidence="7 9" id="KW-0460">Magnesium</keyword>
<evidence type="ECO:0000256" key="5">
    <source>
        <dbReference type="ARBA" id="ARBA00022801"/>
    </source>
</evidence>
<feature type="binding site" evidence="9">
    <location>
        <position position="80"/>
    </location>
    <ligand>
        <name>Zn(2+)</name>
        <dbReference type="ChEBI" id="CHEBI:29105"/>
        <label>2</label>
    </ligand>
</feature>
<dbReference type="Gene3D" id="1.10.60.40">
    <property type="match status" value="1"/>
</dbReference>
<evidence type="ECO:0000313" key="13">
    <source>
        <dbReference type="EMBL" id="KXS20134.1"/>
    </source>
</evidence>
<evidence type="ECO:0000256" key="4">
    <source>
        <dbReference type="ARBA" id="ARBA00022723"/>
    </source>
</evidence>
<keyword evidence="6 9" id="KW-0862">Zinc</keyword>
<keyword evidence="12" id="KW-0812">Transmembrane</keyword>
<feature type="binding site" evidence="9">
    <location>
        <position position="317"/>
    </location>
    <ligand>
        <name>Mg(2+)</name>
        <dbReference type="ChEBI" id="CHEBI:18420"/>
    </ligand>
</feature>
<dbReference type="GO" id="GO:0004035">
    <property type="term" value="F:alkaline phosphatase activity"/>
    <property type="evidence" value="ECO:0007669"/>
    <property type="project" value="UniProtKB-EC"/>
</dbReference>
<feature type="binding site" evidence="9">
    <location>
        <position position="182"/>
    </location>
    <ligand>
        <name>Mg(2+)</name>
        <dbReference type="ChEBI" id="CHEBI:18420"/>
    </ligand>
</feature>
<accession>A0A139ATV9</accession>
<keyword evidence="5 11" id="KW-0378">Hydrolase</keyword>
<organism evidence="13 14">
    <name type="scientific">Gonapodya prolifera (strain JEL478)</name>
    <name type="common">Monoblepharis prolifera</name>
    <dbReference type="NCBI Taxonomy" id="1344416"/>
    <lineage>
        <taxon>Eukaryota</taxon>
        <taxon>Fungi</taxon>
        <taxon>Fungi incertae sedis</taxon>
        <taxon>Chytridiomycota</taxon>
        <taxon>Chytridiomycota incertae sedis</taxon>
        <taxon>Monoblepharidomycetes</taxon>
        <taxon>Monoblepharidales</taxon>
        <taxon>Gonapodyaceae</taxon>
        <taxon>Gonapodya</taxon>
    </lineage>
</organism>
<dbReference type="GO" id="GO:0000329">
    <property type="term" value="C:fungal-type vacuole membrane"/>
    <property type="evidence" value="ECO:0007669"/>
    <property type="project" value="TreeGrafter"/>
</dbReference>
<dbReference type="STRING" id="1344416.A0A139ATV9"/>
<dbReference type="EMBL" id="KQ965736">
    <property type="protein sequence ID" value="KXS20134.1"/>
    <property type="molecule type" value="Genomic_DNA"/>
</dbReference>
<evidence type="ECO:0000256" key="8">
    <source>
        <dbReference type="PIRSR" id="PIRSR601952-1"/>
    </source>
</evidence>
<dbReference type="GO" id="GO:0046872">
    <property type="term" value="F:metal ion binding"/>
    <property type="evidence" value="ECO:0007669"/>
    <property type="project" value="UniProtKB-KW"/>
</dbReference>
<comment type="similarity">
    <text evidence="1 10">Belongs to the alkaline phosphatase family.</text>
</comment>
<dbReference type="PANTHER" id="PTHR11596:SF5">
    <property type="entry name" value="ALKALINE PHOSPHATASE"/>
    <property type="match status" value="1"/>
</dbReference>
<dbReference type="PANTHER" id="PTHR11596">
    <property type="entry name" value="ALKALINE PHOSPHATASE"/>
    <property type="match status" value="1"/>
</dbReference>
<feature type="binding site" evidence="9">
    <location>
        <position position="322"/>
    </location>
    <ligand>
        <name>Zn(2+)</name>
        <dbReference type="ChEBI" id="CHEBI:29105"/>
        <label>2</label>
    </ligand>
</feature>
<dbReference type="InterPro" id="IPR001952">
    <property type="entry name" value="Alkaline_phosphatase"/>
</dbReference>
<dbReference type="SUPFAM" id="SSF53649">
    <property type="entry name" value="Alkaline phosphatase-like"/>
    <property type="match status" value="1"/>
</dbReference>
<gene>
    <name evidence="13" type="ORF">M427DRAFT_52398</name>
</gene>
<keyword evidence="12" id="KW-0472">Membrane</keyword>
<dbReference type="EC" id="3.1.3.1" evidence="2 11"/>
<dbReference type="OMA" id="KAAGYMT"/>
<feature type="binding site" evidence="9">
    <location>
        <position position="180"/>
    </location>
    <ligand>
        <name>Mg(2+)</name>
        <dbReference type="ChEBI" id="CHEBI:18420"/>
    </ligand>
</feature>
<protein>
    <recommendedName>
        <fullName evidence="2 11">Alkaline phosphatase</fullName>
        <ecNumber evidence="2 11">3.1.3.1</ecNumber>
    </recommendedName>
</protein>
<sequence length="547" mass="59276">MSDPLSPGDEEAPLVTHADMDSIDAALQEQRRRRTRTAFGIVASILIGLSLTVAIVGGARRLLLDASAPQKRSVILIIPDGFGPASESMAREFYETIHPGTPPGFALPMDKILVGTARTRSNSSLVTDSAAGATAYACGKKSYNGAIGVDPSGTPCGTVLEAAKEAGLLTGLVATSRITHATPASFNAHVLHRDSENLIAEHQVGLGNLGVTTDLMFGGGRCHFLPSNDSESCRLDDKNLMLTAMEHGYDVITTRAEFDAKEYKLPVLGVFTPDHMSYTIDRDPAKEPSLAEMASRAIDMLHKATKSSDKGFFLMVECSRIDMAGHSNDPAAHVWDILACQDVVTEVKAYVDLDPGAVMVIVADHETGGMTIGRQTSPEYPIYQWMPDVLAKVHNGTERLAYYLVTLPSKIPDAKARRKHIVETVIPAWMGITDPTDAEVACLLNSTDFTQYYVAQQCLAEMTSVRALVGWTTHGHTGVDVNLYAHGLQSGKLRGNHENIEVSAFIQEFLGLSLDPISEKLKDSITTPVFVRSGTPRFTELHYHKQF</sequence>
<evidence type="ECO:0000256" key="3">
    <source>
        <dbReference type="ARBA" id="ARBA00022553"/>
    </source>
</evidence>
<feature type="binding site" evidence="9">
    <location>
        <position position="476"/>
    </location>
    <ligand>
        <name>Zn(2+)</name>
        <dbReference type="ChEBI" id="CHEBI:29105"/>
        <label>2</label>
    </ligand>
</feature>
<evidence type="ECO:0000256" key="1">
    <source>
        <dbReference type="ARBA" id="ARBA00005984"/>
    </source>
</evidence>
<dbReference type="PRINTS" id="PR00113">
    <property type="entry name" value="ALKPHPHTASE"/>
</dbReference>
<evidence type="ECO:0000313" key="14">
    <source>
        <dbReference type="Proteomes" id="UP000070544"/>
    </source>
</evidence>
<comment type="cofactor">
    <cofactor evidence="9">
        <name>Zn(2+)</name>
        <dbReference type="ChEBI" id="CHEBI:29105"/>
    </cofactor>
    <text evidence="9">Binds 2 Zn(2+) ions.</text>
</comment>
<feature type="binding site" evidence="9">
    <location>
        <position position="80"/>
    </location>
    <ligand>
        <name>Mg(2+)</name>
        <dbReference type="ChEBI" id="CHEBI:18420"/>
    </ligand>
</feature>
<dbReference type="Gene3D" id="3.40.720.10">
    <property type="entry name" value="Alkaline Phosphatase, subunit A"/>
    <property type="match status" value="1"/>
</dbReference>
<dbReference type="PROSITE" id="PS00123">
    <property type="entry name" value="ALKALINE_PHOSPHATASE"/>
    <property type="match status" value="1"/>
</dbReference>
<dbReference type="Pfam" id="PF00245">
    <property type="entry name" value="Alk_phosphatase"/>
    <property type="match status" value="1"/>
</dbReference>
<keyword evidence="4 9" id="KW-0479">Metal-binding</keyword>
<dbReference type="CDD" id="cd16012">
    <property type="entry name" value="ALP"/>
    <property type="match status" value="1"/>
</dbReference>
<evidence type="ECO:0000256" key="10">
    <source>
        <dbReference type="RuleBase" id="RU003946"/>
    </source>
</evidence>
<evidence type="ECO:0000256" key="6">
    <source>
        <dbReference type="ARBA" id="ARBA00022833"/>
    </source>
</evidence>
<dbReference type="InterPro" id="IPR018299">
    <property type="entry name" value="Alkaline_phosphatase_AS"/>
</dbReference>
<evidence type="ECO:0000256" key="9">
    <source>
        <dbReference type="PIRSR" id="PIRSR601952-2"/>
    </source>
</evidence>